<name>A0AC60Q6J3_IXOPE</name>
<evidence type="ECO:0000313" key="2">
    <source>
        <dbReference type="Proteomes" id="UP000805193"/>
    </source>
</evidence>
<accession>A0AC60Q6J3</accession>
<reference evidence="1 2" key="1">
    <citation type="journal article" date="2020" name="Cell">
        <title>Large-Scale Comparative Analyses of Tick Genomes Elucidate Their Genetic Diversity and Vector Capacities.</title>
        <authorList>
            <consortium name="Tick Genome and Microbiome Consortium (TIGMIC)"/>
            <person name="Jia N."/>
            <person name="Wang J."/>
            <person name="Shi W."/>
            <person name="Du L."/>
            <person name="Sun Y."/>
            <person name="Zhan W."/>
            <person name="Jiang J.F."/>
            <person name="Wang Q."/>
            <person name="Zhang B."/>
            <person name="Ji P."/>
            <person name="Bell-Sakyi L."/>
            <person name="Cui X.M."/>
            <person name="Yuan T.T."/>
            <person name="Jiang B.G."/>
            <person name="Yang W.F."/>
            <person name="Lam T.T."/>
            <person name="Chang Q.C."/>
            <person name="Ding S.J."/>
            <person name="Wang X.J."/>
            <person name="Zhu J.G."/>
            <person name="Ruan X.D."/>
            <person name="Zhao L."/>
            <person name="Wei J.T."/>
            <person name="Ye R.Z."/>
            <person name="Que T.C."/>
            <person name="Du C.H."/>
            <person name="Zhou Y.H."/>
            <person name="Cheng J.X."/>
            <person name="Dai P.F."/>
            <person name="Guo W.B."/>
            <person name="Han X.H."/>
            <person name="Huang E.J."/>
            <person name="Li L.F."/>
            <person name="Wei W."/>
            <person name="Gao Y.C."/>
            <person name="Liu J.Z."/>
            <person name="Shao H.Z."/>
            <person name="Wang X."/>
            <person name="Wang C.C."/>
            <person name="Yang T.C."/>
            <person name="Huo Q.B."/>
            <person name="Li W."/>
            <person name="Chen H.Y."/>
            <person name="Chen S.E."/>
            <person name="Zhou L.G."/>
            <person name="Ni X.B."/>
            <person name="Tian J.H."/>
            <person name="Sheng Y."/>
            <person name="Liu T."/>
            <person name="Pan Y.S."/>
            <person name="Xia L.Y."/>
            <person name="Li J."/>
            <person name="Zhao F."/>
            <person name="Cao W.C."/>
        </authorList>
    </citation>
    <scope>NUCLEOTIDE SEQUENCE [LARGE SCALE GENOMIC DNA]</scope>
    <source>
        <strain evidence="1">Iper-2018</strain>
    </source>
</reference>
<keyword evidence="2" id="KW-1185">Reference proteome</keyword>
<dbReference type="Proteomes" id="UP000805193">
    <property type="component" value="Unassembled WGS sequence"/>
</dbReference>
<evidence type="ECO:0000313" key="1">
    <source>
        <dbReference type="EMBL" id="KAG0429007.1"/>
    </source>
</evidence>
<proteinExistence type="predicted"/>
<comment type="caution">
    <text evidence="1">The sequence shown here is derived from an EMBL/GenBank/DDBJ whole genome shotgun (WGS) entry which is preliminary data.</text>
</comment>
<dbReference type="EMBL" id="JABSTQ010009453">
    <property type="protein sequence ID" value="KAG0429007.1"/>
    <property type="molecule type" value="Genomic_DNA"/>
</dbReference>
<sequence length="243" mass="27801">MCVKNSEVSLTRSSVLITVVVNLEFPVVTISFVTFIVSFFGFFGALRENKSLLKWYIRLMTCTIFLVLLIALTVIFIPFIAKSTVQSLVSVELVEHYRDNADYRQLIDSVQEKFQCCGVTDNGYKDWGHNIYFNCSRFNPSIERCFVPSSCCRPENEQDLEAVLKHRFCGRNVLNISDQEAWPKVYQRNCVNAFVSRIRRNIFVIFGATLVILVALHVMRLMADGLKSDVENDVLEDDVKGDV</sequence>
<protein>
    <submittedName>
        <fullName evidence="1">Uncharacterized protein</fullName>
    </submittedName>
</protein>
<organism evidence="1 2">
    <name type="scientific">Ixodes persulcatus</name>
    <name type="common">Taiga tick</name>
    <dbReference type="NCBI Taxonomy" id="34615"/>
    <lineage>
        <taxon>Eukaryota</taxon>
        <taxon>Metazoa</taxon>
        <taxon>Ecdysozoa</taxon>
        <taxon>Arthropoda</taxon>
        <taxon>Chelicerata</taxon>
        <taxon>Arachnida</taxon>
        <taxon>Acari</taxon>
        <taxon>Parasitiformes</taxon>
        <taxon>Ixodida</taxon>
        <taxon>Ixodoidea</taxon>
        <taxon>Ixodidae</taxon>
        <taxon>Ixodinae</taxon>
        <taxon>Ixodes</taxon>
    </lineage>
</organism>
<gene>
    <name evidence="1" type="ORF">HPB47_024056</name>
</gene>